<accession>A0ACA9RG33</accession>
<protein>
    <submittedName>
        <fullName evidence="1">3036_t:CDS:1</fullName>
    </submittedName>
</protein>
<name>A0ACA9RG33_9GLOM</name>
<dbReference type="EMBL" id="CAJVQC010052779">
    <property type="protein sequence ID" value="CAG8792009.1"/>
    <property type="molecule type" value="Genomic_DNA"/>
</dbReference>
<evidence type="ECO:0000313" key="1">
    <source>
        <dbReference type="EMBL" id="CAG8792009.1"/>
    </source>
</evidence>
<comment type="caution">
    <text evidence="1">The sequence shown here is derived from an EMBL/GenBank/DDBJ whole genome shotgun (WGS) entry which is preliminary data.</text>
</comment>
<sequence>MESDNLSVNNSPKEKSPIQNFSKDELEERIIETDKKIKKLQFEKSKYEKELMKQREEEHVIRRSKAENRLKRKLKYFEQIKKYKR</sequence>
<keyword evidence="2" id="KW-1185">Reference proteome</keyword>
<reference evidence="1" key="1">
    <citation type="submission" date="2021-06" db="EMBL/GenBank/DDBJ databases">
        <authorList>
            <person name="Kallberg Y."/>
            <person name="Tangrot J."/>
            <person name="Rosling A."/>
        </authorList>
    </citation>
    <scope>NUCLEOTIDE SEQUENCE</scope>
    <source>
        <strain evidence="1">MA461A</strain>
    </source>
</reference>
<evidence type="ECO:0000313" key="2">
    <source>
        <dbReference type="Proteomes" id="UP000789920"/>
    </source>
</evidence>
<gene>
    <name evidence="1" type="ORF">RPERSI_LOCUS19326</name>
</gene>
<proteinExistence type="predicted"/>
<organism evidence="1 2">
    <name type="scientific">Racocetra persica</name>
    <dbReference type="NCBI Taxonomy" id="160502"/>
    <lineage>
        <taxon>Eukaryota</taxon>
        <taxon>Fungi</taxon>
        <taxon>Fungi incertae sedis</taxon>
        <taxon>Mucoromycota</taxon>
        <taxon>Glomeromycotina</taxon>
        <taxon>Glomeromycetes</taxon>
        <taxon>Diversisporales</taxon>
        <taxon>Gigasporaceae</taxon>
        <taxon>Racocetra</taxon>
    </lineage>
</organism>
<dbReference type="Proteomes" id="UP000789920">
    <property type="component" value="Unassembled WGS sequence"/>
</dbReference>